<comment type="caution">
    <text evidence="2">The sequence shown here is derived from an EMBL/GenBank/DDBJ whole genome shotgun (WGS) entry which is preliminary data.</text>
</comment>
<accession>A0A8K0L0P1</accession>
<dbReference type="AlphaFoldDB" id="A0A8K0L0P1"/>
<feature type="region of interest" description="Disordered" evidence="1">
    <location>
        <begin position="1"/>
        <end position="30"/>
    </location>
</feature>
<dbReference type="OrthoDB" id="5372011at2759"/>
<feature type="compositionally biased region" description="Polar residues" evidence="1">
    <location>
        <begin position="1"/>
        <end position="11"/>
    </location>
</feature>
<evidence type="ECO:0000256" key="1">
    <source>
        <dbReference type="SAM" id="MobiDB-lite"/>
    </source>
</evidence>
<protein>
    <submittedName>
        <fullName evidence="2">Uncharacterized protein</fullName>
    </submittedName>
</protein>
<organism evidence="2 3">
    <name type="scientific">Elsinoe batatas</name>
    <dbReference type="NCBI Taxonomy" id="2601811"/>
    <lineage>
        <taxon>Eukaryota</taxon>
        <taxon>Fungi</taxon>
        <taxon>Dikarya</taxon>
        <taxon>Ascomycota</taxon>
        <taxon>Pezizomycotina</taxon>
        <taxon>Dothideomycetes</taxon>
        <taxon>Dothideomycetidae</taxon>
        <taxon>Myriangiales</taxon>
        <taxon>Elsinoaceae</taxon>
        <taxon>Elsinoe</taxon>
    </lineage>
</organism>
<reference evidence="2" key="1">
    <citation type="submission" date="2021-07" db="EMBL/GenBank/DDBJ databases">
        <title>Elsinoe batatas strain:CRI-CJ2 Genome sequencing and assembly.</title>
        <authorList>
            <person name="Huang L."/>
        </authorList>
    </citation>
    <scope>NUCLEOTIDE SEQUENCE</scope>
    <source>
        <strain evidence="2">CRI-CJ2</strain>
    </source>
</reference>
<evidence type="ECO:0000313" key="3">
    <source>
        <dbReference type="Proteomes" id="UP000809789"/>
    </source>
</evidence>
<dbReference type="Proteomes" id="UP000809789">
    <property type="component" value="Unassembled WGS sequence"/>
</dbReference>
<keyword evidence="3" id="KW-1185">Reference proteome</keyword>
<feature type="region of interest" description="Disordered" evidence="1">
    <location>
        <begin position="68"/>
        <end position="109"/>
    </location>
</feature>
<dbReference type="EMBL" id="JAESVG020000006">
    <property type="protein sequence ID" value="KAG8626932.1"/>
    <property type="molecule type" value="Genomic_DNA"/>
</dbReference>
<name>A0A8K0L0P1_9PEZI</name>
<gene>
    <name evidence="2" type="ORF">KVT40_005877</name>
</gene>
<proteinExistence type="predicted"/>
<evidence type="ECO:0000313" key="2">
    <source>
        <dbReference type="EMBL" id="KAG8626932.1"/>
    </source>
</evidence>
<sequence length="109" mass="12001">MQSLKQGSTSKDAPKITNDQEPFEDRQRRTQAARILESQEQLIWHSMARNEDVPQTRQYFRAIAAGMDPSKMAQKSTGHSGGEGLQSARKGTARVVSRSDKTAGPSDPS</sequence>